<protein>
    <submittedName>
        <fullName evidence="2">3-hydroxyacyl-ACP dehydratase</fullName>
    </submittedName>
</protein>
<evidence type="ECO:0000313" key="3">
    <source>
        <dbReference type="Proteomes" id="UP001597511"/>
    </source>
</evidence>
<keyword evidence="3" id="KW-1185">Reference proteome</keyword>
<comment type="caution">
    <text evidence="2">The sequence shown here is derived from an EMBL/GenBank/DDBJ whole genome shotgun (WGS) entry which is preliminary data.</text>
</comment>
<dbReference type="RefSeq" id="WP_386095868.1">
    <property type="nucleotide sequence ID" value="NZ_JBHUOZ010000001.1"/>
</dbReference>
<evidence type="ECO:0000313" key="2">
    <source>
        <dbReference type="EMBL" id="MFD2919057.1"/>
    </source>
</evidence>
<evidence type="ECO:0000259" key="1">
    <source>
        <dbReference type="Pfam" id="PF22818"/>
    </source>
</evidence>
<proteinExistence type="predicted"/>
<organism evidence="2 3">
    <name type="scientific">Terrimonas rubra</name>
    <dbReference type="NCBI Taxonomy" id="1035890"/>
    <lineage>
        <taxon>Bacteria</taxon>
        <taxon>Pseudomonadati</taxon>
        <taxon>Bacteroidota</taxon>
        <taxon>Chitinophagia</taxon>
        <taxon>Chitinophagales</taxon>
        <taxon>Chitinophagaceae</taxon>
        <taxon>Terrimonas</taxon>
    </lineage>
</organism>
<dbReference type="Proteomes" id="UP001597511">
    <property type="component" value="Unassembled WGS sequence"/>
</dbReference>
<dbReference type="SUPFAM" id="SSF54637">
    <property type="entry name" value="Thioesterase/thiol ester dehydrase-isomerase"/>
    <property type="match status" value="1"/>
</dbReference>
<dbReference type="InterPro" id="IPR054545">
    <property type="entry name" value="ApeI-like"/>
</dbReference>
<accession>A0ABW6A1C4</accession>
<dbReference type="InterPro" id="IPR029069">
    <property type="entry name" value="HotDog_dom_sf"/>
</dbReference>
<name>A0ABW6A1C4_9BACT</name>
<gene>
    <name evidence="2" type="ORF">ACFS6H_04985</name>
</gene>
<dbReference type="Gene3D" id="3.10.129.10">
    <property type="entry name" value="Hotdog Thioesterase"/>
    <property type="match status" value="1"/>
</dbReference>
<sequence length="122" mass="13339">MLNNSFYQVINKQETDGSITLTVEFNAAHKIFEGHFPGQPVVPGVCMLHIIKEQLAGHVQKQIILREAAQVKYLNIITPATVPVAEIVIAFQPAGEQLFSVTATITANTTTYCKAKLLFGVV</sequence>
<dbReference type="EMBL" id="JBHUOZ010000001">
    <property type="protein sequence ID" value="MFD2919057.1"/>
    <property type="molecule type" value="Genomic_DNA"/>
</dbReference>
<reference evidence="3" key="1">
    <citation type="journal article" date="2019" name="Int. J. Syst. Evol. Microbiol.">
        <title>The Global Catalogue of Microorganisms (GCM) 10K type strain sequencing project: providing services to taxonomists for standard genome sequencing and annotation.</title>
        <authorList>
            <consortium name="The Broad Institute Genomics Platform"/>
            <consortium name="The Broad Institute Genome Sequencing Center for Infectious Disease"/>
            <person name="Wu L."/>
            <person name="Ma J."/>
        </authorList>
    </citation>
    <scope>NUCLEOTIDE SEQUENCE [LARGE SCALE GENOMIC DNA]</scope>
    <source>
        <strain evidence="3">KCTC 23299</strain>
    </source>
</reference>
<feature type="domain" description="ApeI dehydratase-like" evidence="1">
    <location>
        <begin position="13"/>
        <end position="101"/>
    </location>
</feature>
<dbReference type="Pfam" id="PF22818">
    <property type="entry name" value="ApeI-like"/>
    <property type="match status" value="1"/>
</dbReference>